<gene>
    <name evidence="2" type="ORF">SARC_14611</name>
</gene>
<dbReference type="EMBL" id="KQ246451">
    <property type="protein sequence ID" value="KNC72829.1"/>
    <property type="molecule type" value="Genomic_DNA"/>
</dbReference>
<evidence type="ECO:0000256" key="1">
    <source>
        <dbReference type="SAM" id="MobiDB-lite"/>
    </source>
</evidence>
<feature type="compositionally biased region" description="Polar residues" evidence="1">
    <location>
        <begin position="45"/>
        <end position="54"/>
    </location>
</feature>
<proteinExistence type="predicted"/>
<name>A0A0L0F808_9EUKA</name>
<dbReference type="AlphaFoldDB" id="A0A0L0F808"/>
<accession>A0A0L0F808</accession>
<feature type="non-terminal residue" evidence="2">
    <location>
        <position position="67"/>
    </location>
</feature>
<evidence type="ECO:0000313" key="2">
    <source>
        <dbReference type="EMBL" id="KNC72829.1"/>
    </source>
</evidence>
<feature type="non-terminal residue" evidence="2">
    <location>
        <position position="1"/>
    </location>
</feature>
<feature type="region of interest" description="Disordered" evidence="1">
    <location>
        <begin position="42"/>
        <end position="67"/>
    </location>
</feature>
<keyword evidence="3" id="KW-1185">Reference proteome</keyword>
<protein>
    <submittedName>
        <fullName evidence="2">Uncharacterized protein</fullName>
    </submittedName>
</protein>
<reference evidence="2 3" key="1">
    <citation type="submission" date="2011-02" db="EMBL/GenBank/DDBJ databases">
        <title>The Genome Sequence of Sphaeroforma arctica JP610.</title>
        <authorList>
            <consortium name="The Broad Institute Genome Sequencing Platform"/>
            <person name="Russ C."/>
            <person name="Cuomo C."/>
            <person name="Young S.K."/>
            <person name="Zeng Q."/>
            <person name="Gargeya S."/>
            <person name="Alvarado L."/>
            <person name="Berlin A."/>
            <person name="Chapman S.B."/>
            <person name="Chen Z."/>
            <person name="Freedman E."/>
            <person name="Gellesch M."/>
            <person name="Goldberg J."/>
            <person name="Griggs A."/>
            <person name="Gujja S."/>
            <person name="Heilman E."/>
            <person name="Heiman D."/>
            <person name="Howarth C."/>
            <person name="Mehta T."/>
            <person name="Neiman D."/>
            <person name="Pearson M."/>
            <person name="Roberts A."/>
            <person name="Saif S."/>
            <person name="Shea T."/>
            <person name="Shenoy N."/>
            <person name="Sisk P."/>
            <person name="Stolte C."/>
            <person name="Sykes S."/>
            <person name="White J."/>
            <person name="Yandava C."/>
            <person name="Burger G."/>
            <person name="Gray M.W."/>
            <person name="Holland P.W.H."/>
            <person name="King N."/>
            <person name="Lang F.B.F."/>
            <person name="Roger A.J."/>
            <person name="Ruiz-Trillo I."/>
            <person name="Haas B."/>
            <person name="Nusbaum C."/>
            <person name="Birren B."/>
        </authorList>
    </citation>
    <scope>NUCLEOTIDE SEQUENCE [LARGE SCALE GENOMIC DNA]</scope>
    <source>
        <strain evidence="2 3">JP610</strain>
    </source>
</reference>
<sequence length="67" mass="7224">DITARLSGLKAGTKPVDPVSLTLEARLANLNENSYYVRHHGSRAATGSTAQPKQTVYLVSGSGERRR</sequence>
<dbReference type="Proteomes" id="UP000054560">
    <property type="component" value="Unassembled WGS sequence"/>
</dbReference>
<organism evidence="2 3">
    <name type="scientific">Sphaeroforma arctica JP610</name>
    <dbReference type="NCBI Taxonomy" id="667725"/>
    <lineage>
        <taxon>Eukaryota</taxon>
        <taxon>Ichthyosporea</taxon>
        <taxon>Ichthyophonida</taxon>
        <taxon>Sphaeroforma</taxon>
    </lineage>
</organism>
<dbReference type="GeneID" id="25915115"/>
<dbReference type="RefSeq" id="XP_014146731.1">
    <property type="nucleotide sequence ID" value="XM_014291256.1"/>
</dbReference>
<evidence type="ECO:0000313" key="3">
    <source>
        <dbReference type="Proteomes" id="UP000054560"/>
    </source>
</evidence>